<feature type="domain" description="Sdz-33 F-box" evidence="1">
    <location>
        <begin position="236"/>
        <end position="287"/>
    </location>
</feature>
<dbReference type="OrthoDB" id="5843099at2759"/>
<gene>
    <name evidence="2" type="ORF">CBOVIS_LOCUS12806</name>
</gene>
<dbReference type="InterPro" id="IPR012885">
    <property type="entry name" value="F-box_Sdz-33"/>
</dbReference>
<dbReference type="EMBL" id="CADEPM010000013">
    <property type="protein sequence ID" value="CAB3411410.1"/>
    <property type="molecule type" value="Genomic_DNA"/>
</dbReference>
<name>A0A8S1FC89_9PELO</name>
<keyword evidence="3" id="KW-1185">Reference proteome</keyword>
<protein>
    <recommendedName>
        <fullName evidence="1">Sdz-33 F-box domain-containing protein</fullName>
    </recommendedName>
</protein>
<accession>A0A8S1FC89</accession>
<dbReference type="Pfam" id="PF07735">
    <property type="entry name" value="FBA_2"/>
    <property type="match status" value="1"/>
</dbReference>
<evidence type="ECO:0000259" key="1">
    <source>
        <dbReference type="Pfam" id="PF07735"/>
    </source>
</evidence>
<dbReference type="PANTHER" id="PTHR31006">
    <property type="entry name" value="F-BOX DOMAIN-CONTAINING PROTEIN-RELATED-RELATED"/>
    <property type="match status" value="1"/>
</dbReference>
<dbReference type="Proteomes" id="UP000494206">
    <property type="component" value="Unassembled WGS sequence"/>
</dbReference>
<dbReference type="InterPro" id="IPR042317">
    <property type="entry name" value="She-1-like"/>
</dbReference>
<proteinExistence type="predicted"/>
<evidence type="ECO:0000313" key="2">
    <source>
        <dbReference type="EMBL" id="CAB3411410.1"/>
    </source>
</evidence>
<organism evidence="2 3">
    <name type="scientific">Caenorhabditis bovis</name>
    <dbReference type="NCBI Taxonomy" id="2654633"/>
    <lineage>
        <taxon>Eukaryota</taxon>
        <taxon>Metazoa</taxon>
        <taxon>Ecdysozoa</taxon>
        <taxon>Nematoda</taxon>
        <taxon>Chromadorea</taxon>
        <taxon>Rhabditida</taxon>
        <taxon>Rhabditina</taxon>
        <taxon>Rhabditomorpha</taxon>
        <taxon>Rhabditoidea</taxon>
        <taxon>Rhabditidae</taxon>
        <taxon>Peloderinae</taxon>
        <taxon>Caenorhabditis</taxon>
    </lineage>
</organism>
<reference evidence="2 3" key="1">
    <citation type="submission" date="2020-04" db="EMBL/GenBank/DDBJ databases">
        <authorList>
            <person name="Laetsch R D."/>
            <person name="Stevens L."/>
            <person name="Kumar S."/>
            <person name="Blaxter L. M."/>
        </authorList>
    </citation>
    <scope>NUCLEOTIDE SEQUENCE [LARGE SCALE GENOMIC DNA]</scope>
</reference>
<evidence type="ECO:0000313" key="3">
    <source>
        <dbReference type="Proteomes" id="UP000494206"/>
    </source>
</evidence>
<comment type="caution">
    <text evidence="2">The sequence shown here is derived from an EMBL/GenBank/DDBJ whole genome shotgun (WGS) entry which is preliminary data.</text>
</comment>
<sequence>MTRRRTTRQNVKNASAPVEESNDIAIIESNIVTEGPLVKKEHADDTMNWNKLPGFLQAHTISFLDFGSRYALSKCSKKMWEIEKIPKIFIQEIKFERVDGPPRRIENRLWHPHLLSVKFDSWTPKKQKFYFSRCENVGADHEYERTPRSVADSVEDGLQLILDLMKRGNYYVERLSIDIPNWDRSSIPIEPFSCKTFKYFYRHADSVANTLNLIQSNVEKLEIIREGSVRLPPEVQNAKTLSLWSPCNFTEQQFLALKASKIILKIPNIEESILNQFIRRWINSPNPENLVFSIIYTHDKNIDLILRHIPHTKWDINYETNSGEAFAKPYRETIAELNFSPTGIETHYRIMHKSGRAAAMVTHSSDVFLFVVTGKWWSTYNCVLDNVPPLHL</sequence>
<dbReference type="AlphaFoldDB" id="A0A8S1FC89"/>